<sequence>MSTVDVSVGHQNDLVIAGILEVELACDPGADCSDQSLNFGVLEHLVDPRLLDVENLAAQRQDGLRVAVAALLGRAAGGVTLDYEDFS</sequence>
<evidence type="ECO:0000313" key="1">
    <source>
        <dbReference type="EMBL" id="CAB5033276.1"/>
    </source>
</evidence>
<accession>A0A6J7RX21</accession>
<gene>
    <name evidence="1" type="ORF">UFOPK4175_00567</name>
</gene>
<reference evidence="1" key="1">
    <citation type="submission" date="2020-05" db="EMBL/GenBank/DDBJ databases">
        <authorList>
            <person name="Chiriac C."/>
            <person name="Salcher M."/>
            <person name="Ghai R."/>
            <person name="Kavagutti S V."/>
        </authorList>
    </citation>
    <scope>NUCLEOTIDE SEQUENCE</scope>
</reference>
<protein>
    <submittedName>
        <fullName evidence="1">Unannotated protein</fullName>
    </submittedName>
</protein>
<dbReference type="EMBL" id="CAFBPX010000078">
    <property type="protein sequence ID" value="CAB5033276.1"/>
    <property type="molecule type" value="Genomic_DNA"/>
</dbReference>
<dbReference type="AlphaFoldDB" id="A0A6J7RX21"/>
<organism evidence="1">
    <name type="scientific">freshwater metagenome</name>
    <dbReference type="NCBI Taxonomy" id="449393"/>
    <lineage>
        <taxon>unclassified sequences</taxon>
        <taxon>metagenomes</taxon>
        <taxon>ecological metagenomes</taxon>
    </lineage>
</organism>
<proteinExistence type="predicted"/>
<name>A0A6J7RX21_9ZZZZ</name>